<dbReference type="EMBL" id="CP067089">
    <property type="protein sequence ID" value="QQO08497.1"/>
    <property type="molecule type" value="Genomic_DNA"/>
</dbReference>
<accession>A0A7T7XLM9</accession>
<reference evidence="1" key="1">
    <citation type="submission" date="2021-01" db="EMBL/GenBank/DDBJ databases">
        <title>Description of Breznakiella homolactica.</title>
        <authorList>
            <person name="Song Y."/>
            <person name="Brune A."/>
        </authorList>
    </citation>
    <scope>NUCLEOTIDE SEQUENCE</scope>
    <source>
        <strain evidence="1">RmG30</strain>
    </source>
</reference>
<evidence type="ECO:0000313" key="1">
    <source>
        <dbReference type="EMBL" id="QQO08497.1"/>
    </source>
</evidence>
<dbReference type="RefSeq" id="WP_215625803.1">
    <property type="nucleotide sequence ID" value="NZ_CP067089.2"/>
</dbReference>
<evidence type="ECO:0000313" key="2">
    <source>
        <dbReference type="Proteomes" id="UP000595917"/>
    </source>
</evidence>
<proteinExistence type="predicted"/>
<gene>
    <name evidence="1" type="ORF">JFL75_16400</name>
</gene>
<organism evidence="1 2">
    <name type="scientific">Breznakiella homolactica</name>
    <dbReference type="NCBI Taxonomy" id="2798577"/>
    <lineage>
        <taxon>Bacteria</taxon>
        <taxon>Pseudomonadati</taxon>
        <taxon>Spirochaetota</taxon>
        <taxon>Spirochaetia</taxon>
        <taxon>Spirochaetales</taxon>
        <taxon>Breznakiellaceae</taxon>
        <taxon>Breznakiella</taxon>
    </lineage>
</organism>
<sequence length="113" mass="12394">MHRVLFFATVMILCCTLLERQPFAVSGFLSEPFSGAVAAVHGGDALPVDPANEPVILAATTSGFISARLPMQRDIYIHRSDSEARDPAMIPSDLVKKTYNLKSIHLVPFNLRI</sequence>
<dbReference type="AlphaFoldDB" id="A0A7T7XLM9"/>
<dbReference type="KEGG" id="bhc:JFL75_16400"/>
<keyword evidence="2" id="KW-1185">Reference proteome</keyword>
<protein>
    <submittedName>
        <fullName evidence="1">Uncharacterized protein</fullName>
    </submittedName>
</protein>
<name>A0A7T7XLM9_9SPIR</name>
<dbReference type="Proteomes" id="UP000595917">
    <property type="component" value="Chromosome"/>
</dbReference>